<gene>
    <name evidence="3" type="ORF">GCM10009554_42230</name>
</gene>
<keyword evidence="4" id="KW-1185">Reference proteome</keyword>
<reference evidence="4" key="1">
    <citation type="journal article" date="2019" name="Int. J. Syst. Evol. Microbiol.">
        <title>The Global Catalogue of Microorganisms (GCM) 10K type strain sequencing project: providing services to taxonomists for standard genome sequencing and annotation.</title>
        <authorList>
            <consortium name="The Broad Institute Genomics Platform"/>
            <consortium name="The Broad Institute Genome Sequencing Center for Infectious Disease"/>
            <person name="Wu L."/>
            <person name="Ma J."/>
        </authorList>
    </citation>
    <scope>NUCLEOTIDE SEQUENCE [LARGE SCALE GENOMIC DNA]</scope>
    <source>
        <strain evidence="4">JCM 10977</strain>
    </source>
</reference>
<dbReference type="SMART" id="SM00382">
    <property type="entry name" value="AAA"/>
    <property type="match status" value="1"/>
</dbReference>
<dbReference type="CDD" id="cd00093">
    <property type="entry name" value="HTH_XRE"/>
    <property type="match status" value="1"/>
</dbReference>
<dbReference type="InterPro" id="IPR003593">
    <property type="entry name" value="AAA+_ATPase"/>
</dbReference>
<dbReference type="Gene3D" id="1.25.40.10">
    <property type="entry name" value="Tetratricopeptide repeat domain"/>
    <property type="match status" value="1"/>
</dbReference>
<dbReference type="PANTHER" id="PTHR47691:SF3">
    <property type="entry name" value="HTH-TYPE TRANSCRIPTIONAL REGULATOR RV0890C-RELATED"/>
    <property type="match status" value="1"/>
</dbReference>
<dbReference type="Gene3D" id="3.40.50.300">
    <property type="entry name" value="P-loop containing nucleotide triphosphate hydrolases"/>
    <property type="match status" value="1"/>
</dbReference>
<dbReference type="SMART" id="SM00028">
    <property type="entry name" value="TPR"/>
    <property type="match status" value="6"/>
</dbReference>
<evidence type="ECO:0000259" key="2">
    <source>
        <dbReference type="PROSITE" id="PS50943"/>
    </source>
</evidence>
<dbReference type="Pfam" id="PF13560">
    <property type="entry name" value="HTH_31"/>
    <property type="match status" value="1"/>
</dbReference>
<feature type="domain" description="HTH cro/C1-type" evidence="2">
    <location>
        <begin position="9"/>
        <end position="64"/>
    </location>
</feature>
<sequence>MNQSFGQQLRRLRLAAGLTQAGLGERAGLTDQAIRLLEHGERRYPRSGTVRRLMDALQLDEPSRAALLRSVPRRGRGNRPQPTRDGLAGPPWTVSQQLPPIPAHFTGRQAEFEQASEVFTARLISPGSPPVVTIQGMAGVGKSALAFAVAAHVAERFPDGQLYLDLGGFGPSPPLREDEALYSLLRATGLADSELPTQVAEAGALLRSRLSGRRVLIVLDNATGADQVTPLLPAASTCAVLVTSRVWLTLLPAQTHLQLDALDDSAALELFRRIVGADRIDAEPGAAAELVENCAGLPLVIQIAAGRLVAQPLWHVERLVERLRDQRHRIDELAVDDVTVRASLAVSFPRPGEESASAGEPSEPAFAALGLINVTDLTAAAAACLIGTEQATARGQLERMVDANLLTSSGPSRYRLHDLLHLYARELAQQLMPTADQDEALDRLLGLYETIGWRTTRLIAPMSYIRRIEPPDQPEVEPAITEVPDLLQWLGVEHETIVKLAKQLTEAGVDRSNRLAGLTIGLTPYFISCGRFIDLAALARQALEATSSQDLKAILRCSLGIAQAELGQPDEALDSFRTAGSEFRENDDRHGEAAALNNATRLLGDLGRSAEAIATGERALEVSRSSGNAHSINLALNNLGNVHCLSGAFETGRDYFVQSLSLYTETGEETGRGIALHNLGCVTMDLGRPDEAVPYLEQSVGVLRAVGMQLTLCNALIDLADAYCRLHVHEDAVDRAQEALAIATSADDRLRLARASLQLGKIYSELDDPASARDHLEDALAYFASRDEAAANRVKQVLDSLPAE</sequence>
<dbReference type="RefSeq" id="WP_425552109.1">
    <property type="nucleotide sequence ID" value="NZ_BAAAHK010000009.1"/>
</dbReference>
<evidence type="ECO:0000313" key="4">
    <source>
        <dbReference type="Proteomes" id="UP001500542"/>
    </source>
</evidence>
<dbReference type="InterPro" id="IPR042197">
    <property type="entry name" value="Apaf_helical"/>
</dbReference>
<protein>
    <submittedName>
        <fullName evidence="3">XRE family transcriptional regulator</fullName>
    </submittedName>
</protein>
<dbReference type="InterPro" id="IPR019734">
    <property type="entry name" value="TPR_rpt"/>
</dbReference>
<dbReference type="Gene3D" id="1.10.8.430">
    <property type="entry name" value="Helical domain of apoptotic protease-activating factors"/>
    <property type="match status" value="1"/>
</dbReference>
<dbReference type="PROSITE" id="PS50943">
    <property type="entry name" value="HTH_CROC1"/>
    <property type="match status" value="1"/>
</dbReference>
<dbReference type="InterPro" id="IPR027417">
    <property type="entry name" value="P-loop_NTPase"/>
</dbReference>
<accession>A0ABP4B5K1</accession>
<name>A0ABP4B5K1_9ACTN</name>
<dbReference type="Gene3D" id="1.10.260.40">
    <property type="entry name" value="lambda repressor-like DNA-binding domains"/>
    <property type="match status" value="1"/>
</dbReference>
<dbReference type="InterPro" id="IPR001387">
    <property type="entry name" value="Cro/C1-type_HTH"/>
</dbReference>
<dbReference type="PRINTS" id="PR00364">
    <property type="entry name" value="DISEASERSIST"/>
</dbReference>
<dbReference type="Pfam" id="PF13424">
    <property type="entry name" value="TPR_12"/>
    <property type="match status" value="3"/>
</dbReference>
<dbReference type="SUPFAM" id="SSF52540">
    <property type="entry name" value="P-loop containing nucleoside triphosphate hydrolases"/>
    <property type="match status" value="1"/>
</dbReference>
<organism evidence="3 4">
    <name type="scientific">Kribbella koreensis</name>
    <dbReference type="NCBI Taxonomy" id="57909"/>
    <lineage>
        <taxon>Bacteria</taxon>
        <taxon>Bacillati</taxon>
        <taxon>Actinomycetota</taxon>
        <taxon>Actinomycetes</taxon>
        <taxon>Propionibacteriales</taxon>
        <taxon>Kribbellaceae</taxon>
        <taxon>Kribbella</taxon>
    </lineage>
</organism>
<comment type="caution">
    <text evidence="3">The sequence shown here is derived from an EMBL/GenBank/DDBJ whole genome shotgun (WGS) entry which is preliminary data.</text>
</comment>
<dbReference type="SMART" id="SM00530">
    <property type="entry name" value="HTH_XRE"/>
    <property type="match status" value="1"/>
</dbReference>
<proteinExistence type="predicted"/>
<dbReference type="PANTHER" id="PTHR47691">
    <property type="entry name" value="REGULATOR-RELATED"/>
    <property type="match status" value="1"/>
</dbReference>
<evidence type="ECO:0000256" key="1">
    <source>
        <dbReference type="SAM" id="MobiDB-lite"/>
    </source>
</evidence>
<dbReference type="InterPro" id="IPR011990">
    <property type="entry name" value="TPR-like_helical_dom_sf"/>
</dbReference>
<dbReference type="EMBL" id="BAAAHK010000009">
    <property type="protein sequence ID" value="GAA0946419.1"/>
    <property type="molecule type" value="Genomic_DNA"/>
</dbReference>
<dbReference type="InterPro" id="IPR010982">
    <property type="entry name" value="Lambda_DNA-bd_dom_sf"/>
</dbReference>
<evidence type="ECO:0000313" key="3">
    <source>
        <dbReference type="EMBL" id="GAA0946419.1"/>
    </source>
</evidence>
<feature type="region of interest" description="Disordered" evidence="1">
    <location>
        <begin position="69"/>
        <end position="93"/>
    </location>
</feature>
<dbReference type="Proteomes" id="UP001500542">
    <property type="component" value="Unassembled WGS sequence"/>
</dbReference>
<dbReference type="SUPFAM" id="SSF48452">
    <property type="entry name" value="TPR-like"/>
    <property type="match status" value="2"/>
</dbReference>
<dbReference type="Pfam" id="PF00931">
    <property type="entry name" value="NB-ARC"/>
    <property type="match status" value="1"/>
</dbReference>
<dbReference type="SUPFAM" id="SSF47413">
    <property type="entry name" value="lambda repressor-like DNA-binding domains"/>
    <property type="match status" value="1"/>
</dbReference>
<dbReference type="InterPro" id="IPR002182">
    <property type="entry name" value="NB-ARC"/>
</dbReference>